<evidence type="ECO:0000256" key="1">
    <source>
        <dbReference type="SAM" id="MobiDB-lite"/>
    </source>
</evidence>
<dbReference type="Proteomes" id="UP001222932">
    <property type="component" value="Unassembled WGS sequence"/>
</dbReference>
<reference evidence="3" key="1">
    <citation type="journal article" date="2023" name="BMC Genomics">
        <title>Chromosome-level genome assemblies of Cutaneotrichosporon spp. (Trichosporonales, Basidiomycota) reveal imbalanced evolution between nucleotide sequences and chromosome synteny.</title>
        <authorList>
            <person name="Kobayashi Y."/>
            <person name="Kayamori A."/>
            <person name="Aoki K."/>
            <person name="Shiwa Y."/>
            <person name="Matsutani M."/>
            <person name="Fujita N."/>
            <person name="Sugita T."/>
            <person name="Iwasaki W."/>
            <person name="Tanaka N."/>
            <person name="Takashima M."/>
        </authorList>
    </citation>
    <scope>NUCLEOTIDE SEQUENCE</scope>
    <source>
        <strain evidence="3">HIS016</strain>
    </source>
</reference>
<proteinExistence type="predicted"/>
<feature type="compositionally biased region" description="Low complexity" evidence="1">
    <location>
        <begin position="413"/>
        <end position="425"/>
    </location>
</feature>
<accession>A0AAD3YAA0</accession>
<dbReference type="InterPro" id="IPR046896">
    <property type="entry name" value="Cup1-like_N"/>
</dbReference>
<reference evidence="3" key="2">
    <citation type="submission" date="2023-06" db="EMBL/GenBank/DDBJ databases">
        <authorList>
            <person name="Kobayashi Y."/>
            <person name="Kayamori A."/>
            <person name="Aoki K."/>
            <person name="Shiwa Y."/>
            <person name="Fujita N."/>
            <person name="Sugita T."/>
            <person name="Iwasaki W."/>
            <person name="Tanaka N."/>
            <person name="Takashima M."/>
        </authorList>
    </citation>
    <scope>NUCLEOTIDE SEQUENCE</scope>
    <source>
        <strain evidence="3">HIS016</strain>
    </source>
</reference>
<feature type="domain" description="LYR motif-containing protein Cup1-like N-terminal" evidence="2">
    <location>
        <begin position="31"/>
        <end position="127"/>
    </location>
</feature>
<feature type="region of interest" description="Disordered" evidence="1">
    <location>
        <begin position="407"/>
        <end position="431"/>
    </location>
</feature>
<organism evidence="3 4">
    <name type="scientific">Cutaneotrichosporon spelunceum</name>
    <dbReference type="NCBI Taxonomy" id="1672016"/>
    <lineage>
        <taxon>Eukaryota</taxon>
        <taxon>Fungi</taxon>
        <taxon>Dikarya</taxon>
        <taxon>Basidiomycota</taxon>
        <taxon>Agaricomycotina</taxon>
        <taxon>Tremellomycetes</taxon>
        <taxon>Trichosporonales</taxon>
        <taxon>Trichosporonaceae</taxon>
        <taxon>Cutaneotrichosporon</taxon>
    </lineage>
</organism>
<protein>
    <recommendedName>
        <fullName evidence="2">LYR motif-containing protein Cup1-like N-terminal domain-containing protein</fullName>
    </recommendedName>
</protein>
<keyword evidence="4" id="KW-1185">Reference proteome</keyword>
<comment type="caution">
    <text evidence="3">The sequence shown here is derived from an EMBL/GenBank/DDBJ whole genome shotgun (WGS) entry which is preliminary data.</text>
</comment>
<evidence type="ECO:0000313" key="3">
    <source>
        <dbReference type="EMBL" id="GMK55805.1"/>
    </source>
</evidence>
<dbReference type="EMBL" id="BTCM01000002">
    <property type="protein sequence ID" value="GMK55805.1"/>
    <property type="molecule type" value="Genomic_DNA"/>
</dbReference>
<dbReference type="AlphaFoldDB" id="A0AAD3YAA0"/>
<name>A0AAD3YAA0_9TREE</name>
<gene>
    <name evidence="3" type="ORF">CspeluHIS016_0208610</name>
</gene>
<feature type="region of interest" description="Disordered" evidence="1">
    <location>
        <begin position="241"/>
        <end position="274"/>
    </location>
</feature>
<dbReference type="Pfam" id="PF20263">
    <property type="entry name" value="LYRM2-like"/>
    <property type="match status" value="1"/>
</dbReference>
<evidence type="ECO:0000313" key="4">
    <source>
        <dbReference type="Proteomes" id="UP001222932"/>
    </source>
</evidence>
<evidence type="ECO:0000259" key="2">
    <source>
        <dbReference type="Pfam" id="PF20263"/>
    </source>
</evidence>
<sequence length="431" mass="48956">MESVAQLRELGIAAPTRVHSSRLLPPTPRATYRAVLHCLRRIRDPHVWLIATIRFRSLIKEANQPLPTHLKDGSPELEVCMEQRARARKHLKKELTEVRAATACHPHALVRLIEECYGVRGRVKWELIKNVTLSSPLSAKEWPQAVLDKHPNPETRYPPMQLQPLPPCLRPLAKRRPDPPSIPRARTVDPPAAVRREMRKRWEWAWDNVSVPIVLPANEDGAATGWEGKGVIETMRAMAGVDSSPFPPTPPRRAGRPAQTGRQHPLPSFENLPNSLKAAFPRRPPSSYRSLSYFPPPRAAITRQNPRTWKYQRKMTARLIRRAYKSVWERLDWVSKVPFRKNSAGLVVGGWQRSDWTMVSTGHSGSGPPEWREAGSRWSEATEDELKWLTEDELEGNWDEKRLRAARQKARSKAAQADRAAVAAAKDAEAQ</sequence>